<keyword evidence="4" id="KW-0378">Hydrolase</keyword>
<evidence type="ECO:0000313" key="4">
    <source>
        <dbReference type="EMBL" id="PSU53726.1"/>
    </source>
</evidence>
<dbReference type="GO" id="GO:0045493">
    <property type="term" value="P:xylan catabolic process"/>
    <property type="evidence" value="ECO:0007669"/>
    <property type="project" value="UniProtKB-KW"/>
</dbReference>
<evidence type="ECO:0000313" key="3">
    <source>
        <dbReference type="EMBL" id="PSU25725.1"/>
    </source>
</evidence>
<keyword evidence="1" id="KW-0732">Signal</keyword>
<organism evidence="4 6">
    <name type="scientific">Photobacterium phosphoreum</name>
    <dbReference type="NCBI Taxonomy" id="659"/>
    <lineage>
        <taxon>Bacteria</taxon>
        <taxon>Pseudomonadati</taxon>
        <taxon>Pseudomonadota</taxon>
        <taxon>Gammaproteobacteria</taxon>
        <taxon>Vibrionales</taxon>
        <taxon>Vibrionaceae</taxon>
        <taxon>Photobacterium</taxon>
    </lineage>
</organism>
<dbReference type="Proteomes" id="UP000241405">
    <property type="component" value="Unassembled WGS sequence"/>
</dbReference>
<name>A0A2T3JWN6_PHOPO</name>
<protein>
    <submittedName>
        <fullName evidence="4">Endoxylanase</fullName>
    </submittedName>
</protein>
<dbReference type="Pfam" id="PF06452">
    <property type="entry name" value="CBM9_1"/>
    <property type="match status" value="1"/>
</dbReference>
<feature type="domain" description="Carbohydrate-binding" evidence="2">
    <location>
        <begin position="48"/>
        <end position="248"/>
    </location>
</feature>
<keyword evidence="4" id="KW-0326">Glycosidase</keyword>
<dbReference type="Gene3D" id="2.60.40.1190">
    <property type="match status" value="1"/>
</dbReference>
<dbReference type="AlphaFoldDB" id="A0A2T3JWN6"/>
<gene>
    <name evidence="4" type="ORF">C9J18_04810</name>
    <name evidence="3" type="ORF">CTM96_08415</name>
</gene>
<keyword evidence="4" id="KW-0858">Xylan degradation</keyword>
<dbReference type="EMBL" id="PYMP01000002">
    <property type="protein sequence ID" value="PSU53726.1"/>
    <property type="molecule type" value="Genomic_DNA"/>
</dbReference>
<dbReference type="Proteomes" id="UP000241618">
    <property type="component" value="Unassembled WGS sequence"/>
</dbReference>
<comment type="caution">
    <text evidence="4">The sequence shown here is derived from an EMBL/GenBank/DDBJ whole genome shotgun (WGS) entry which is preliminary data.</text>
</comment>
<dbReference type="InterPro" id="IPR010502">
    <property type="entry name" value="Carb-bd_dom_fam9"/>
</dbReference>
<dbReference type="GO" id="GO:0004553">
    <property type="term" value="F:hydrolase activity, hydrolyzing O-glycosyl compounds"/>
    <property type="evidence" value="ECO:0007669"/>
    <property type="project" value="InterPro"/>
</dbReference>
<feature type="chain" id="PRO_5015418006" evidence="1">
    <location>
        <begin position="23"/>
        <end position="249"/>
    </location>
</feature>
<evidence type="ECO:0000256" key="1">
    <source>
        <dbReference type="SAM" id="SignalP"/>
    </source>
</evidence>
<evidence type="ECO:0000313" key="6">
    <source>
        <dbReference type="Proteomes" id="UP000241618"/>
    </source>
</evidence>
<proteinExistence type="predicted"/>
<dbReference type="GO" id="GO:0030246">
    <property type="term" value="F:carbohydrate binding"/>
    <property type="evidence" value="ECO:0007669"/>
    <property type="project" value="InterPro"/>
</dbReference>
<dbReference type="SUPFAM" id="SSF49344">
    <property type="entry name" value="CBD9-like"/>
    <property type="match status" value="1"/>
</dbReference>
<accession>A0A2T3JWN6</accession>
<keyword evidence="4" id="KW-0624">Polysaccharide degradation</keyword>
<keyword evidence="5" id="KW-1185">Reference proteome</keyword>
<sequence length="249" mass="27531">MNKLVIIAAAVTASMTSYHVVAETAVSVVGTPVAAVYNINHAKVAPVIDGVANEGEWTSAQALTDFTFPWRDTPAPATTFKAVWNADALYFQYAVTDANVAIGTDPERAILDSDRVEIFLAKDANLSRYYTLEIDPKARVFSAEASYDMVNQKRASLDSNWTWKGLETKASLTDNGYVVEGKLPLQTLTDLSLWQNKQQTQLLCALMRAEFTQQADGKLDMGWMTWVDPKTPTPNFHNPQTFGTCRLVK</sequence>
<evidence type="ECO:0000313" key="5">
    <source>
        <dbReference type="Proteomes" id="UP000241405"/>
    </source>
</evidence>
<keyword evidence="4" id="KW-0119">Carbohydrate metabolism</keyword>
<dbReference type="CDD" id="cd09620">
    <property type="entry name" value="CBM9_like_3"/>
    <property type="match status" value="1"/>
</dbReference>
<evidence type="ECO:0000259" key="2">
    <source>
        <dbReference type="Pfam" id="PF06452"/>
    </source>
</evidence>
<feature type="signal peptide" evidence="1">
    <location>
        <begin position="1"/>
        <end position="22"/>
    </location>
</feature>
<dbReference type="RefSeq" id="WP_107189460.1">
    <property type="nucleotide sequence ID" value="NZ_PYMN01000005.1"/>
</dbReference>
<dbReference type="EMBL" id="PYMO01000006">
    <property type="protein sequence ID" value="PSU25725.1"/>
    <property type="molecule type" value="Genomic_DNA"/>
</dbReference>
<reference evidence="5 6" key="1">
    <citation type="submission" date="2018-03" db="EMBL/GenBank/DDBJ databases">
        <title>Whole genome sequencing of Histamine producing bacteria.</title>
        <authorList>
            <person name="Butler K."/>
        </authorList>
    </citation>
    <scope>NUCLEOTIDE SEQUENCE [LARGE SCALE GENOMIC DNA]</scope>
    <source>
        <strain evidence="4 6">FS-6.1</strain>
        <strain evidence="3 5">FS-6.2</strain>
    </source>
</reference>